<dbReference type="GO" id="GO:0016706">
    <property type="term" value="F:2-oxoglutarate-dependent dioxygenase activity"/>
    <property type="evidence" value="ECO:0007669"/>
    <property type="project" value="UniProtKB-ARBA"/>
</dbReference>
<dbReference type="InterPro" id="IPR008775">
    <property type="entry name" value="Phytyl_CoA_dOase-like"/>
</dbReference>
<name>D0LQ26_HALO1</name>
<dbReference type="KEGG" id="hoh:Hoch_4572"/>
<organism evidence="1 2">
    <name type="scientific">Haliangium ochraceum (strain DSM 14365 / JCM 11303 / SMP-2)</name>
    <dbReference type="NCBI Taxonomy" id="502025"/>
    <lineage>
        <taxon>Bacteria</taxon>
        <taxon>Pseudomonadati</taxon>
        <taxon>Myxococcota</taxon>
        <taxon>Polyangia</taxon>
        <taxon>Haliangiales</taxon>
        <taxon>Kofleriaceae</taxon>
        <taxon>Haliangium</taxon>
    </lineage>
</organism>
<accession>D0LQ26</accession>
<dbReference type="Gene3D" id="2.60.120.620">
    <property type="entry name" value="q2cbj1_9rhob like domain"/>
    <property type="match status" value="1"/>
</dbReference>
<keyword evidence="1" id="KW-0223">Dioxygenase</keyword>
<dbReference type="SUPFAM" id="SSF51197">
    <property type="entry name" value="Clavaminate synthase-like"/>
    <property type="match status" value="1"/>
</dbReference>
<dbReference type="Proteomes" id="UP000001880">
    <property type="component" value="Chromosome"/>
</dbReference>
<dbReference type="AlphaFoldDB" id="D0LQ26"/>
<dbReference type="eggNOG" id="COG5285">
    <property type="taxonomic scope" value="Bacteria"/>
</dbReference>
<dbReference type="Pfam" id="PF05721">
    <property type="entry name" value="PhyH"/>
    <property type="match status" value="1"/>
</dbReference>
<keyword evidence="2" id="KW-1185">Reference proteome</keyword>
<dbReference type="RefSeq" id="WP_012829661.1">
    <property type="nucleotide sequence ID" value="NC_013440.1"/>
</dbReference>
<dbReference type="EMBL" id="CP001804">
    <property type="protein sequence ID" value="ACY17063.1"/>
    <property type="molecule type" value="Genomic_DNA"/>
</dbReference>
<reference evidence="1 2" key="1">
    <citation type="journal article" date="2010" name="Stand. Genomic Sci.">
        <title>Complete genome sequence of Haliangium ochraceum type strain (SMP-2).</title>
        <authorList>
            <consortium name="US DOE Joint Genome Institute (JGI-PGF)"/>
            <person name="Ivanova N."/>
            <person name="Daum C."/>
            <person name="Lang E."/>
            <person name="Abt B."/>
            <person name="Kopitz M."/>
            <person name="Saunders E."/>
            <person name="Lapidus A."/>
            <person name="Lucas S."/>
            <person name="Glavina Del Rio T."/>
            <person name="Nolan M."/>
            <person name="Tice H."/>
            <person name="Copeland A."/>
            <person name="Cheng J.F."/>
            <person name="Chen F."/>
            <person name="Bruce D."/>
            <person name="Goodwin L."/>
            <person name="Pitluck S."/>
            <person name="Mavromatis K."/>
            <person name="Pati A."/>
            <person name="Mikhailova N."/>
            <person name="Chen A."/>
            <person name="Palaniappan K."/>
            <person name="Land M."/>
            <person name="Hauser L."/>
            <person name="Chang Y.J."/>
            <person name="Jeffries C.D."/>
            <person name="Detter J.C."/>
            <person name="Brettin T."/>
            <person name="Rohde M."/>
            <person name="Goker M."/>
            <person name="Bristow J."/>
            <person name="Markowitz V."/>
            <person name="Eisen J.A."/>
            <person name="Hugenholtz P."/>
            <person name="Kyrpides N.C."/>
            <person name="Klenk H.P."/>
        </authorList>
    </citation>
    <scope>NUCLEOTIDE SEQUENCE [LARGE SCALE GENOMIC DNA]</scope>
    <source>
        <strain evidence="2">DSM 14365 / CIP 107738 / JCM 11303 / AJ 13395 / SMP-2</strain>
    </source>
</reference>
<evidence type="ECO:0000313" key="2">
    <source>
        <dbReference type="Proteomes" id="UP000001880"/>
    </source>
</evidence>
<keyword evidence="1" id="KW-0560">Oxidoreductase</keyword>
<proteinExistence type="predicted"/>
<evidence type="ECO:0000313" key="1">
    <source>
        <dbReference type="EMBL" id="ACY17063.1"/>
    </source>
</evidence>
<gene>
    <name evidence="1" type="ordered locus">Hoch_4572</name>
</gene>
<dbReference type="HOGENOM" id="CLU_799019_0_0_7"/>
<sequence length="321" mass="36135">MSHAPKPPPQQRRLRDARSILSADKSFADPWIGDPTLNRLGLHIARLATSEAIARARARLARGWHRQPEAVATLRRDGVVALRQFSDASSFAALRAEAQARVSEIERAHPPAPSRDRGFGPRRPFDGGFDRYDGSTLNRFIALDPERTPALWQFAQSEALQRLCASAIGMRSKPAQIWLYQTIQGDERGNPDQQKRLHRDTFQPAVKFWYFLGEVRSEDGPFSYVPGSHRLSRARLRWEHERACALSTRRTRNLGGALRIGEDELDQLALPAPQRYPVPANTLLMANVRGFHRREDAAAGARRLALYASLRPSPFVPVPSF</sequence>
<protein>
    <submittedName>
        <fullName evidence="1">Phytanoyl-CoA dioxygenase</fullName>
    </submittedName>
</protein>